<protein>
    <submittedName>
        <fullName evidence="3">Uncharacterized protein LOC104700973</fullName>
    </submittedName>
</protein>
<sequence length="214" mass="24494">MPSDDCDLWLKQFAQDFTWEPQLTSRVRREFDKEAATQYSNTLCEWKKKWKKGETPKGINEKVYEGLQEYWAQSKTKETATQKSKNQNSNRGGKGRATHNSGSTSHYTRGKQLTKRDGVAPDHLTLMEDTHTNKKTKQIQDPLAKEVIENSRKRMEEFRLSQPSADGNGSPTPIPAEMINQFVLEETPQTKGRIFGLGNVAKRLRTSSSPIYDR</sequence>
<dbReference type="Proteomes" id="UP000694864">
    <property type="component" value="Chromosome 7"/>
</dbReference>
<organism evidence="2 3">
    <name type="scientific">Camelina sativa</name>
    <name type="common">False flax</name>
    <name type="synonym">Myagrum sativum</name>
    <dbReference type="NCBI Taxonomy" id="90675"/>
    <lineage>
        <taxon>Eukaryota</taxon>
        <taxon>Viridiplantae</taxon>
        <taxon>Streptophyta</taxon>
        <taxon>Embryophyta</taxon>
        <taxon>Tracheophyta</taxon>
        <taxon>Spermatophyta</taxon>
        <taxon>Magnoliopsida</taxon>
        <taxon>eudicotyledons</taxon>
        <taxon>Gunneridae</taxon>
        <taxon>Pentapetalae</taxon>
        <taxon>rosids</taxon>
        <taxon>malvids</taxon>
        <taxon>Brassicales</taxon>
        <taxon>Brassicaceae</taxon>
        <taxon>Camelineae</taxon>
        <taxon>Camelina</taxon>
    </lineage>
</organism>
<dbReference type="RefSeq" id="XP_010414897.1">
    <property type="nucleotide sequence ID" value="XM_010416595.2"/>
</dbReference>
<dbReference type="Pfam" id="PF03004">
    <property type="entry name" value="Transposase_24"/>
    <property type="match status" value="1"/>
</dbReference>
<evidence type="ECO:0000313" key="2">
    <source>
        <dbReference type="Proteomes" id="UP000694864"/>
    </source>
</evidence>
<accession>A0ABM0SR20</accession>
<evidence type="ECO:0000256" key="1">
    <source>
        <dbReference type="SAM" id="MobiDB-lite"/>
    </source>
</evidence>
<feature type="compositionally biased region" description="Polar residues" evidence="1">
    <location>
        <begin position="81"/>
        <end position="91"/>
    </location>
</feature>
<name>A0ABM0SR20_CAMSA</name>
<reference evidence="3" key="2">
    <citation type="submission" date="2025-08" db="UniProtKB">
        <authorList>
            <consortium name="RefSeq"/>
        </authorList>
    </citation>
    <scope>IDENTIFICATION</scope>
    <source>
        <tissue evidence="3">Leaf</tissue>
    </source>
</reference>
<reference evidence="2" key="1">
    <citation type="journal article" date="2014" name="Nat. Commun.">
        <title>The emerging biofuel crop Camelina sativa retains a highly undifferentiated hexaploid genome structure.</title>
        <authorList>
            <person name="Kagale S."/>
            <person name="Koh C."/>
            <person name="Nixon J."/>
            <person name="Bollina V."/>
            <person name="Clarke W.E."/>
            <person name="Tuteja R."/>
            <person name="Spillane C."/>
            <person name="Robinson S.J."/>
            <person name="Links M.G."/>
            <person name="Clarke C."/>
            <person name="Higgins E.E."/>
            <person name="Huebert T."/>
            <person name="Sharpe A.G."/>
            <person name="Parkin I.A."/>
        </authorList>
    </citation>
    <scope>NUCLEOTIDE SEQUENCE [LARGE SCALE GENOMIC DNA]</scope>
    <source>
        <strain evidence="2">cv. DH55</strain>
    </source>
</reference>
<gene>
    <name evidence="3" type="primary">LOC104700973</name>
</gene>
<feature type="compositionally biased region" description="Polar residues" evidence="1">
    <location>
        <begin position="98"/>
        <end position="107"/>
    </location>
</feature>
<dbReference type="GeneID" id="104700973"/>
<dbReference type="InterPro" id="IPR004252">
    <property type="entry name" value="Probable_transposase_24"/>
</dbReference>
<feature type="region of interest" description="Disordered" evidence="1">
    <location>
        <begin position="74"/>
        <end position="119"/>
    </location>
</feature>
<evidence type="ECO:0000313" key="3">
    <source>
        <dbReference type="RefSeq" id="XP_010414897.1"/>
    </source>
</evidence>
<keyword evidence="2" id="KW-1185">Reference proteome</keyword>
<proteinExistence type="predicted"/>